<dbReference type="RefSeq" id="XP_075091653.1">
    <property type="nucleotide sequence ID" value="XM_075235552.1"/>
</dbReference>
<organism evidence="1 2">
    <name type="scientific">Nicotiana tabacum</name>
    <name type="common">Common tobacco</name>
    <dbReference type="NCBI Taxonomy" id="4097"/>
    <lineage>
        <taxon>Eukaryota</taxon>
        <taxon>Viridiplantae</taxon>
        <taxon>Streptophyta</taxon>
        <taxon>Embryophyta</taxon>
        <taxon>Tracheophyta</taxon>
        <taxon>Spermatophyta</taxon>
        <taxon>Magnoliopsida</taxon>
        <taxon>eudicotyledons</taxon>
        <taxon>Gunneridae</taxon>
        <taxon>Pentapetalae</taxon>
        <taxon>asterids</taxon>
        <taxon>lamiids</taxon>
        <taxon>Solanales</taxon>
        <taxon>Solanaceae</taxon>
        <taxon>Nicotianoideae</taxon>
        <taxon>Nicotianeae</taxon>
        <taxon>Nicotiana</taxon>
    </lineage>
</organism>
<keyword evidence="1" id="KW-1185">Reference proteome</keyword>
<protein>
    <submittedName>
        <fullName evidence="2">Uncharacterized protein LOC142171848</fullName>
    </submittedName>
</protein>
<gene>
    <name evidence="2" type="primary">LOC142171848</name>
</gene>
<evidence type="ECO:0000313" key="2">
    <source>
        <dbReference type="RefSeq" id="XP_075091653.1"/>
    </source>
</evidence>
<proteinExistence type="predicted"/>
<accession>A0AC58T358</accession>
<dbReference type="Proteomes" id="UP000790787">
    <property type="component" value="Chromosome 17"/>
</dbReference>
<name>A0AC58T358_TOBAC</name>
<reference evidence="2" key="2">
    <citation type="submission" date="2025-08" db="UniProtKB">
        <authorList>
            <consortium name="RefSeq"/>
        </authorList>
    </citation>
    <scope>IDENTIFICATION</scope>
    <source>
        <tissue evidence="2">Leaf</tissue>
    </source>
</reference>
<reference evidence="1" key="1">
    <citation type="journal article" date="2014" name="Nat. Commun.">
        <title>The tobacco genome sequence and its comparison with those of tomato and potato.</title>
        <authorList>
            <person name="Sierro N."/>
            <person name="Battey J.N."/>
            <person name="Ouadi S."/>
            <person name="Bakaher N."/>
            <person name="Bovet L."/>
            <person name="Willig A."/>
            <person name="Goepfert S."/>
            <person name="Peitsch M.C."/>
            <person name="Ivanov N.V."/>
        </authorList>
    </citation>
    <scope>NUCLEOTIDE SEQUENCE [LARGE SCALE GENOMIC DNA]</scope>
</reference>
<sequence length="180" mass="20609">MDLDLALLNDKHVAITDMSSADENPFHKVWECSNRMSLMFMRMNIANYIKSTIPQTESVRGYLKFVEKRFRSADKSLTGTLMAELTTMKFDRSRSMQNHIIEMTNIAARLKTLGMKVDSFLVQFILNSLPSEYGPFQINYNTIKDKWNVSELSSMLPQDESRLKIQGSHSINLMGQGDGK</sequence>
<evidence type="ECO:0000313" key="1">
    <source>
        <dbReference type="Proteomes" id="UP000790787"/>
    </source>
</evidence>